<gene>
    <name evidence="3" type="ORF">ElyMa_004258100</name>
</gene>
<dbReference type="EMBL" id="BMAT01008579">
    <property type="protein sequence ID" value="GFR88660.1"/>
    <property type="molecule type" value="Genomic_DNA"/>
</dbReference>
<dbReference type="InterPro" id="IPR005455">
    <property type="entry name" value="PFN_euk"/>
</dbReference>
<dbReference type="InterPro" id="IPR036140">
    <property type="entry name" value="PFN_sf"/>
</dbReference>
<dbReference type="GO" id="GO:0003779">
    <property type="term" value="F:actin binding"/>
    <property type="evidence" value="ECO:0007669"/>
    <property type="project" value="UniProtKB-KW"/>
</dbReference>
<evidence type="ECO:0000256" key="2">
    <source>
        <dbReference type="RuleBase" id="RU003909"/>
    </source>
</evidence>
<name>A0AAV4GTX5_9GAST</name>
<comment type="similarity">
    <text evidence="1 2">Belongs to the profilin family.</text>
</comment>
<accession>A0AAV4GTX5</accession>
<dbReference type="InterPro" id="IPR048278">
    <property type="entry name" value="PFN"/>
</dbReference>
<dbReference type="Gene3D" id="3.30.450.30">
    <property type="entry name" value="Dynein light chain 2a, cytoplasmic"/>
    <property type="match status" value="1"/>
</dbReference>
<dbReference type="SUPFAM" id="SSF55770">
    <property type="entry name" value="Profilin (actin-binding protein)"/>
    <property type="match status" value="1"/>
</dbReference>
<reference evidence="3 4" key="1">
    <citation type="journal article" date="2021" name="Elife">
        <title>Chloroplast acquisition without the gene transfer in kleptoplastic sea slugs, Plakobranchus ocellatus.</title>
        <authorList>
            <person name="Maeda T."/>
            <person name="Takahashi S."/>
            <person name="Yoshida T."/>
            <person name="Shimamura S."/>
            <person name="Takaki Y."/>
            <person name="Nagai Y."/>
            <person name="Toyoda A."/>
            <person name="Suzuki Y."/>
            <person name="Arimoto A."/>
            <person name="Ishii H."/>
            <person name="Satoh N."/>
            <person name="Nishiyama T."/>
            <person name="Hasebe M."/>
            <person name="Maruyama T."/>
            <person name="Minagawa J."/>
            <person name="Obokata J."/>
            <person name="Shigenobu S."/>
        </authorList>
    </citation>
    <scope>NUCLEOTIDE SEQUENCE [LARGE SCALE GENOMIC DNA]</scope>
</reference>
<proteinExistence type="inferred from homology"/>
<keyword evidence="4" id="KW-1185">Reference proteome</keyword>
<dbReference type="Pfam" id="PF00235">
    <property type="entry name" value="Profilin"/>
    <property type="match status" value="1"/>
</dbReference>
<protein>
    <recommendedName>
        <fullName evidence="2">Profilin</fullName>
    </recommendedName>
</protein>
<dbReference type="SMART" id="SM00392">
    <property type="entry name" value="PROF"/>
    <property type="match status" value="1"/>
</dbReference>
<organism evidence="3 4">
    <name type="scientific">Elysia marginata</name>
    <dbReference type="NCBI Taxonomy" id="1093978"/>
    <lineage>
        <taxon>Eukaryota</taxon>
        <taxon>Metazoa</taxon>
        <taxon>Spiralia</taxon>
        <taxon>Lophotrochozoa</taxon>
        <taxon>Mollusca</taxon>
        <taxon>Gastropoda</taxon>
        <taxon>Heterobranchia</taxon>
        <taxon>Euthyneura</taxon>
        <taxon>Panpulmonata</taxon>
        <taxon>Sacoglossa</taxon>
        <taxon>Placobranchoidea</taxon>
        <taxon>Plakobranchidae</taxon>
        <taxon>Elysia</taxon>
    </lineage>
</organism>
<sequence>MSWSTYVDNLEKGKGQCKFAAILGKNDESSPWALWAESTNKGAFAATADEMVKVATVVANSDQSVMGTGLKMGGIPFTCLRLEPELLICQGKQDYKDYSLVIANGAKTCLVGFNPQPEVKTAAVREAVELMKDYLKSAGY</sequence>
<evidence type="ECO:0000313" key="3">
    <source>
        <dbReference type="EMBL" id="GFR88660.1"/>
    </source>
</evidence>
<evidence type="ECO:0000313" key="4">
    <source>
        <dbReference type="Proteomes" id="UP000762676"/>
    </source>
</evidence>
<comment type="caution">
    <text evidence="3">The sequence shown here is derived from an EMBL/GenBank/DDBJ whole genome shotgun (WGS) entry which is preliminary data.</text>
</comment>
<dbReference type="AlphaFoldDB" id="A0AAV4GTX5"/>
<keyword evidence="2" id="KW-0009">Actin-binding</keyword>
<evidence type="ECO:0000256" key="1">
    <source>
        <dbReference type="ARBA" id="ARBA00010058"/>
    </source>
</evidence>
<dbReference type="Proteomes" id="UP000762676">
    <property type="component" value="Unassembled WGS sequence"/>
</dbReference>